<evidence type="ECO:0000313" key="3">
    <source>
        <dbReference type="Proteomes" id="UP000034410"/>
    </source>
</evidence>
<proteinExistence type="predicted"/>
<sequence>MITREQLNAINWLVADKPLSESVVGLLRNHFPDIHFTYCMDDDVMAARPVLEASGFNLYLIDSSQHCLSFTQDMELATGVVVAEIEPE</sequence>
<gene>
    <name evidence="2" type="ORF">AAY24_16645</name>
</gene>
<evidence type="ECO:0000259" key="1">
    <source>
        <dbReference type="Pfam" id="PF19624"/>
    </source>
</evidence>
<protein>
    <recommendedName>
        <fullName evidence="1">DUF6129 domain-containing protein</fullName>
    </recommendedName>
</protein>
<dbReference type="RefSeq" id="WP_046860627.1">
    <property type="nucleotide sequence ID" value="NZ_CP011412.1"/>
</dbReference>
<dbReference type="InterPro" id="IPR046132">
    <property type="entry name" value="DUF6129"/>
</dbReference>
<name>A0A0F7JZJ1_9GAMM</name>
<organism evidence="2 3">
    <name type="scientific">Sedimenticola thiotaurini</name>
    <dbReference type="NCBI Taxonomy" id="1543721"/>
    <lineage>
        <taxon>Bacteria</taxon>
        <taxon>Pseudomonadati</taxon>
        <taxon>Pseudomonadota</taxon>
        <taxon>Gammaproteobacteria</taxon>
        <taxon>Chromatiales</taxon>
        <taxon>Sedimenticolaceae</taxon>
        <taxon>Sedimenticola</taxon>
    </lineage>
</organism>
<dbReference type="Proteomes" id="UP000034410">
    <property type="component" value="Chromosome"/>
</dbReference>
<reference evidence="2 3" key="1">
    <citation type="journal article" date="2015" name="Genome Announc.">
        <title>Complete Genome Sequence of Sedimenticola thiotaurini Strain SIP-G1, a Polyphosphate- and Polyhydroxyalkanoate-Accumulating Sulfur-Oxidizing Gammaproteobacterium Isolated from Salt Marsh Sediments.</title>
        <authorList>
            <person name="Flood B.E."/>
            <person name="Jones D.S."/>
            <person name="Bailey J.V."/>
        </authorList>
    </citation>
    <scope>NUCLEOTIDE SEQUENCE [LARGE SCALE GENOMIC DNA]</scope>
    <source>
        <strain evidence="2 3">SIP-G1</strain>
    </source>
</reference>
<feature type="domain" description="DUF6129" evidence="1">
    <location>
        <begin position="27"/>
        <end position="73"/>
    </location>
</feature>
<dbReference type="Pfam" id="PF19624">
    <property type="entry name" value="DUF6129"/>
    <property type="match status" value="1"/>
</dbReference>
<dbReference type="OrthoDB" id="7960540at2"/>
<dbReference type="EMBL" id="CP011412">
    <property type="protein sequence ID" value="AKH21706.1"/>
    <property type="molecule type" value="Genomic_DNA"/>
</dbReference>
<evidence type="ECO:0000313" key="2">
    <source>
        <dbReference type="EMBL" id="AKH21706.1"/>
    </source>
</evidence>
<dbReference type="PATRIC" id="fig|1543721.4.peg.3441"/>
<keyword evidence="3" id="KW-1185">Reference proteome</keyword>
<dbReference type="AlphaFoldDB" id="A0A0F7JZJ1"/>
<dbReference type="KEGG" id="seds:AAY24_16645"/>
<accession>A0A0F7JZJ1</accession>